<protein>
    <submittedName>
        <fullName evidence="4">BURP domain-containing protein 3-like</fullName>
    </submittedName>
</protein>
<sequence length="309" mass="34066">MNHIGSVLALCIILITPTATHALGNRVYWHKMLPNSPIPRAILDLDELDKEKFNVDLYDPVNNGFGYSINGYVSGASAPVHVHDVFNGTLFFLEKDVNPGSKFQLRFTKMASSSPLISRLQANTIPFSSNKLLEILTRIQVKPTSATASVMNKTLIECEGPTLDGESKHCATSLESMVEFIMLSLGTRDVQASSTTITEKSGNFEAKKTYNFASVGVHALGRDELVAACHLQPYPYAVFYCHTTEKTKAYTIALEGNDGTKVEAIAVCHCDTSKWNPKHLSFQVLKVKPGSVPVCHFMPEDDVLWTIRN</sequence>
<dbReference type="Pfam" id="PF03181">
    <property type="entry name" value="BURP"/>
    <property type="match status" value="1"/>
</dbReference>
<evidence type="ECO:0000259" key="2">
    <source>
        <dbReference type="PROSITE" id="PS51277"/>
    </source>
</evidence>
<feature type="chain" id="PRO_5044310007" evidence="1">
    <location>
        <begin position="23"/>
        <end position="309"/>
    </location>
</feature>
<dbReference type="GeneID" id="120279961"/>
<evidence type="ECO:0000256" key="1">
    <source>
        <dbReference type="SAM" id="SignalP"/>
    </source>
</evidence>
<feature type="domain" description="BURP" evidence="2">
    <location>
        <begin position="91"/>
        <end position="308"/>
    </location>
</feature>
<gene>
    <name evidence="4" type="primary">LOC120279961</name>
</gene>
<name>A0AB40CRA9_DIOCR</name>
<dbReference type="RefSeq" id="XP_039142586.1">
    <property type="nucleotide sequence ID" value="XM_039286652.1"/>
</dbReference>
<proteinExistence type="predicted"/>
<dbReference type="PANTHER" id="PTHR31236:SF2">
    <property type="entry name" value="BURP DOMAIN PROTEIN RD22"/>
    <property type="match status" value="1"/>
</dbReference>
<keyword evidence="3" id="KW-1185">Reference proteome</keyword>
<reference evidence="4" key="1">
    <citation type="submission" date="2025-08" db="UniProtKB">
        <authorList>
            <consortium name="RefSeq"/>
        </authorList>
    </citation>
    <scope>IDENTIFICATION</scope>
</reference>
<evidence type="ECO:0000313" key="4">
    <source>
        <dbReference type="RefSeq" id="XP_039142586.1"/>
    </source>
</evidence>
<dbReference type="Proteomes" id="UP001515500">
    <property type="component" value="Chromosome 2"/>
</dbReference>
<feature type="signal peptide" evidence="1">
    <location>
        <begin position="1"/>
        <end position="22"/>
    </location>
</feature>
<dbReference type="SMART" id="SM01045">
    <property type="entry name" value="BURP"/>
    <property type="match status" value="1"/>
</dbReference>
<evidence type="ECO:0000313" key="3">
    <source>
        <dbReference type="Proteomes" id="UP001515500"/>
    </source>
</evidence>
<dbReference type="InterPro" id="IPR004873">
    <property type="entry name" value="BURP_dom"/>
</dbReference>
<dbReference type="PROSITE" id="PS51277">
    <property type="entry name" value="BURP"/>
    <property type="match status" value="1"/>
</dbReference>
<dbReference type="PANTHER" id="PTHR31236">
    <property type="entry name" value="BURP DOMAIN PROTEIN USPL1-LIKE"/>
    <property type="match status" value="1"/>
</dbReference>
<dbReference type="AlphaFoldDB" id="A0AB40CRA9"/>
<organism evidence="3 4">
    <name type="scientific">Dioscorea cayennensis subsp. rotundata</name>
    <name type="common">White Guinea yam</name>
    <name type="synonym">Dioscorea rotundata</name>
    <dbReference type="NCBI Taxonomy" id="55577"/>
    <lineage>
        <taxon>Eukaryota</taxon>
        <taxon>Viridiplantae</taxon>
        <taxon>Streptophyta</taxon>
        <taxon>Embryophyta</taxon>
        <taxon>Tracheophyta</taxon>
        <taxon>Spermatophyta</taxon>
        <taxon>Magnoliopsida</taxon>
        <taxon>Liliopsida</taxon>
        <taxon>Dioscoreales</taxon>
        <taxon>Dioscoreaceae</taxon>
        <taxon>Dioscorea</taxon>
    </lineage>
</organism>
<dbReference type="InterPro" id="IPR044816">
    <property type="entry name" value="BURP"/>
</dbReference>
<keyword evidence="1" id="KW-0732">Signal</keyword>
<accession>A0AB40CRA9</accession>